<organism evidence="3 4">
    <name type="scientific">Luteolibacter algae</name>
    <dbReference type="NCBI Taxonomy" id="454151"/>
    <lineage>
        <taxon>Bacteria</taxon>
        <taxon>Pseudomonadati</taxon>
        <taxon>Verrucomicrobiota</taxon>
        <taxon>Verrucomicrobiia</taxon>
        <taxon>Verrucomicrobiales</taxon>
        <taxon>Verrucomicrobiaceae</taxon>
        <taxon>Luteolibacter</taxon>
    </lineage>
</organism>
<keyword evidence="1" id="KW-0472">Membrane</keyword>
<protein>
    <recommendedName>
        <fullName evidence="1">Putative membrane protein insertion efficiency factor</fullName>
    </recommendedName>
</protein>
<keyword evidence="4" id="KW-1185">Reference proteome</keyword>
<gene>
    <name evidence="3" type="primary">yidD</name>
    <name evidence="3" type="ORF">ACFSSA_01975</name>
</gene>
<dbReference type="PANTHER" id="PTHR33383:SF1">
    <property type="entry name" value="MEMBRANE PROTEIN INSERTION EFFICIENCY FACTOR-RELATED"/>
    <property type="match status" value="1"/>
</dbReference>
<dbReference type="RefSeq" id="WP_386818090.1">
    <property type="nucleotide sequence ID" value="NZ_JBHUIT010000002.1"/>
</dbReference>
<feature type="compositionally biased region" description="Basic residues" evidence="2">
    <location>
        <begin position="77"/>
        <end position="86"/>
    </location>
</feature>
<comment type="function">
    <text evidence="1">Could be involved in insertion of integral membrane proteins into the membrane.</text>
</comment>
<evidence type="ECO:0000256" key="2">
    <source>
        <dbReference type="SAM" id="MobiDB-lite"/>
    </source>
</evidence>
<dbReference type="SMART" id="SM01234">
    <property type="entry name" value="Haemolytic"/>
    <property type="match status" value="1"/>
</dbReference>
<dbReference type="Proteomes" id="UP001597375">
    <property type="component" value="Unassembled WGS sequence"/>
</dbReference>
<dbReference type="PANTHER" id="PTHR33383">
    <property type="entry name" value="MEMBRANE PROTEIN INSERTION EFFICIENCY FACTOR-RELATED"/>
    <property type="match status" value="1"/>
</dbReference>
<comment type="similarity">
    <text evidence="1">Belongs to the UPF0161 family.</text>
</comment>
<evidence type="ECO:0000313" key="3">
    <source>
        <dbReference type="EMBL" id="MFD2255431.1"/>
    </source>
</evidence>
<comment type="subcellular location">
    <subcellularLocation>
        <location evidence="1">Cell membrane</location>
        <topology evidence="1">Peripheral membrane protein</topology>
        <orientation evidence="1">Cytoplasmic side</orientation>
    </subcellularLocation>
</comment>
<name>A0ABW5D420_9BACT</name>
<dbReference type="EMBL" id="JBHUIT010000002">
    <property type="protein sequence ID" value="MFD2255431.1"/>
    <property type="molecule type" value="Genomic_DNA"/>
</dbReference>
<keyword evidence="1" id="KW-1003">Cell membrane</keyword>
<comment type="caution">
    <text evidence="3">The sequence shown here is derived from an EMBL/GenBank/DDBJ whole genome shotgun (WGS) entry which is preliminary data.</text>
</comment>
<accession>A0ABW5D420</accession>
<dbReference type="Pfam" id="PF01809">
    <property type="entry name" value="YidD"/>
    <property type="match status" value="1"/>
</dbReference>
<proteinExistence type="inferred from homology"/>
<reference evidence="4" key="1">
    <citation type="journal article" date="2019" name="Int. J. Syst. Evol. Microbiol.">
        <title>The Global Catalogue of Microorganisms (GCM) 10K type strain sequencing project: providing services to taxonomists for standard genome sequencing and annotation.</title>
        <authorList>
            <consortium name="The Broad Institute Genomics Platform"/>
            <consortium name="The Broad Institute Genome Sequencing Center for Infectious Disease"/>
            <person name="Wu L."/>
            <person name="Ma J."/>
        </authorList>
    </citation>
    <scope>NUCLEOTIDE SEQUENCE [LARGE SCALE GENOMIC DNA]</scope>
    <source>
        <strain evidence="4">CGMCC 4.7106</strain>
    </source>
</reference>
<sequence>MSWLLTKLIRFYQLAISPWLRMASGGHGVCRHDPTCSHYGIEAIRIHGAVRGSWLTLRRLLRCHPWGTHGYDPVPDKKRKNSGIPE</sequence>
<dbReference type="NCBIfam" id="TIGR00278">
    <property type="entry name" value="membrane protein insertion efficiency factor YidD"/>
    <property type="match status" value="1"/>
</dbReference>
<evidence type="ECO:0000256" key="1">
    <source>
        <dbReference type="HAMAP-Rule" id="MF_00386"/>
    </source>
</evidence>
<feature type="region of interest" description="Disordered" evidence="2">
    <location>
        <begin position="67"/>
        <end position="86"/>
    </location>
</feature>
<evidence type="ECO:0000313" key="4">
    <source>
        <dbReference type="Proteomes" id="UP001597375"/>
    </source>
</evidence>
<dbReference type="InterPro" id="IPR002696">
    <property type="entry name" value="Membr_insert_effic_factor_YidD"/>
</dbReference>
<dbReference type="HAMAP" id="MF_00386">
    <property type="entry name" value="UPF0161_YidD"/>
    <property type="match status" value="1"/>
</dbReference>